<name>A0A964T1W0_9HYPH</name>
<accession>A0A964T1W0</accession>
<dbReference type="PANTHER" id="PTHR10655">
    <property type="entry name" value="LYSOPHOSPHOLIPASE-RELATED"/>
    <property type="match status" value="1"/>
</dbReference>
<evidence type="ECO:0000256" key="1">
    <source>
        <dbReference type="ARBA" id="ARBA00006499"/>
    </source>
</evidence>
<dbReference type="Pfam" id="PF02230">
    <property type="entry name" value="Abhydrolase_2"/>
    <property type="match status" value="1"/>
</dbReference>
<proteinExistence type="inferred from homology"/>
<feature type="compositionally biased region" description="Basic and acidic residues" evidence="3">
    <location>
        <begin position="23"/>
        <end position="34"/>
    </location>
</feature>
<dbReference type="InterPro" id="IPR003140">
    <property type="entry name" value="PLipase/COase/thioEstase"/>
</dbReference>
<evidence type="ECO:0000313" key="5">
    <source>
        <dbReference type="EMBL" id="MYZ46931.1"/>
    </source>
</evidence>
<reference evidence="5" key="1">
    <citation type="submission" date="2019-03" db="EMBL/GenBank/DDBJ databases">
        <title>Afifella sp. nov., isolated from activated sludge.</title>
        <authorList>
            <person name="Li Q."/>
            <person name="Liu Y."/>
        </authorList>
    </citation>
    <scope>NUCLEOTIDE SEQUENCE</scope>
    <source>
        <strain evidence="5">L72</strain>
    </source>
</reference>
<dbReference type="SUPFAM" id="SSF53474">
    <property type="entry name" value="alpha/beta-Hydrolases"/>
    <property type="match status" value="1"/>
</dbReference>
<evidence type="ECO:0000256" key="3">
    <source>
        <dbReference type="SAM" id="MobiDB-lite"/>
    </source>
</evidence>
<dbReference type="AlphaFoldDB" id="A0A964T1W0"/>
<gene>
    <name evidence="5" type="ORF">E4O86_04305</name>
</gene>
<dbReference type="PANTHER" id="PTHR10655:SF17">
    <property type="entry name" value="LYSOPHOSPHOLIPASE-LIKE PROTEIN 1"/>
    <property type="match status" value="1"/>
</dbReference>
<feature type="domain" description="Phospholipase/carboxylesterase/thioesterase" evidence="4">
    <location>
        <begin position="48"/>
        <end position="238"/>
    </location>
</feature>
<protein>
    <submittedName>
        <fullName evidence="5">Phospholipase</fullName>
    </submittedName>
</protein>
<dbReference type="EMBL" id="SPKJ01000007">
    <property type="protein sequence ID" value="MYZ46931.1"/>
    <property type="molecule type" value="Genomic_DNA"/>
</dbReference>
<dbReference type="GO" id="GO:0016787">
    <property type="term" value="F:hydrolase activity"/>
    <property type="evidence" value="ECO:0007669"/>
    <property type="project" value="UniProtKB-KW"/>
</dbReference>
<dbReference type="InterPro" id="IPR050565">
    <property type="entry name" value="LYPA1-2/EST-like"/>
</dbReference>
<dbReference type="InterPro" id="IPR029058">
    <property type="entry name" value="AB_hydrolase_fold"/>
</dbReference>
<keyword evidence="6" id="KW-1185">Reference proteome</keyword>
<comment type="caution">
    <text evidence="5">The sequence shown here is derived from an EMBL/GenBank/DDBJ whole genome shotgun (WGS) entry which is preliminary data.</text>
</comment>
<evidence type="ECO:0000259" key="4">
    <source>
        <dbReference type="Pfam" id="PF02230"/>
    </source>
</evidence>
<evidence type="ECO:0000313" key="6">
    <source>
        <dbReference type="Proteomes" id="UP000773614"/>
    </source>
</evidence>
<sequence length="242" mass="25125">MPSSTARSPPSGRRRSPPPPPPSRKEPNLNDDPHAGQPVSRAGPALSAARGAVILVHGRGSNPADMMGLARLVLPAEMAALAPRAAGSTWYPYSFMAPTDSNEPWLGSALGRIGALVAEIEAAGLPGERVAILGFSQGACLALEFAIRNPRRYGAVVALSGGLIGPEGTVWPDRGSLAGTPAFLGCSDVDFHIPLERVEASAALFRARGAEVDARIYPGMGHTVNEDEVARVRDLLSAIVAA</sequence>
<feature type="compositionally biased region" description="Low complexity" evidence="3">
    <location>
        <begin position="1"/>
        <end position="11"/>
    </location>
</feature>
<keyword evidence="2" id="KW-0378">Hydrolase</keyword>
<dbReference type="Gene3D" id="3.40.50.1820">
    <property type="entry name" value="alpha/beta hydrolase"/>
    <property type="match status" value="1"/>
</dbReference>
<dbReference type="Proteomes" id="UP000773614">
    <property type="component" value="Unassembled WGS sequence"/>
</dbReference>
<feature type="region of interest" description="Disordered" evidence="3">
    <location>
        <begin position="1"/>
        <end position="43"/>
    </location>
</feature>
<evidence type="ECO:0000256" key="2">
    <source>
        <dbReference type="ARBA" id="ARBA00022801"/>
    </source>
</evidence>
<dbReference type="OrthoDB" id="9801763at2"/>
<organism evidence="5 6">
    <name type="scientific">Propylenella binzhouense</name>
    <dbReference type="NCBI Taxonomy" id="2555902"/>
    <lineage>
        <taxon>Bacteria</taxon>
        <taxon>Pseudomonadati</taxon>
        <taxon>Pseudomonadota</taxon>
        <taxon>Alphaproteobacteria</taxon>
        <taxon>Hyphomicrobiales</taxon>
        <taxon>Propylenellaceae</taxon>
        <taxon>Propylenella</taxon>
    </lineage>
</organism>
<comment type="similarity">
    <text evidence="1">Belongs to the AB hydrolase superfamily. AB hydrolase 2 family.</text>
</comment>